<dbReference type="PROSITE" id="PS51270">
    <property type="entry name" value="ZF_CTCHY"/>
    <property type="match status" value="1"/>
</dbReference>
<dbReference type="GO" id="GO:0008270">
    <property type="term" value="F:zinc ion binding"/>
    <property type="evidence" value="ECO:0007669"/>
    <property type="project" value="UniProtKB-KW"/>
</dbReference>
<reference evidence="6" key="2">
    <citation type="submission" date="2021-04" db="EMBL/GenBank/DDBJ databases">
        <authorList>
            <person name="Podell S."/>
        </authorList>
    </citation>
    <scope>NUCLEOTIDE SEQUENCE</scope>
    <source>
        <strain evidence="6">Hildebrandi</strain>
    </source>
</reference>
<dbReference type="EMBL" id="JAGRRH010000009">
    <property type="protein sequence ID" value="KAG7364065.1"/>
    <property type="molecule type" value="Genomic_DNA"/>
</dbReference>
<feature type="compositionally biased region" description="Acidic residues" evidence="2">
    <location>
        <begin position="99"/>
        <end position="108"/>
    </location>
</feature>
<feature type="compositionally biased region" description="Acidic residues" evidence="2">
    <location>
        <begin position="1"/>
        <end position="13"/>
    </location>
</feature>
<dbReference type="Pfam" id="PF14599">
    <property type="entry name" value="zinc_ribbon_6"/>
    <property type="match status" value="1"/>
</dbReference>
<dbReference type="AlphaFoldDB" id="A0A9K3LLK8"/>
<keyword evidence="1" id="KW-0863">Zinc-finger</keyword>
<keyword evidence="1" id="KW-0862">Zinc</keyword>
<feature type="domain" description="RING-type" evidence="3">
    <location>
        <begin position="430"/>
        <end position="472"/>
    </location>
</feature>
<dbReference type="GO" id="GO:0005634">
    <property type="term" value="C:nucleus"/>
    <property type="evidence" value="ECO:0007669"/>
    <property type="project" value="TreeGrafter"/>
</dbReference>
<proteinExistence type="predicted"/>
<name>A0A9K3LLK8_9STRA</name>
<dbReference type="PANTHER" id="PTHR21319:SF53">
    <property type="entry name" value="RING FINGER AND CHY ZINC FINGER DOMAIN-CONTAINING PROTEIN 1"/>
    <property type="match status" value="1"/>
</dbReference>
<sequence>MESDSPMEQDDSVNEWYGYGEDNYPNAGSSGSVIMTQQAQQERRNSIREIMADETLTPLEKRRNIQSLMDGRRRSSASHVSTGSGSSVGGMARSAMEAAENDQSDNEDNQSCRSHMSNSNNQYYHNGDMTGDTMADSECYEYGDNSTQQIQLMQEQKDAGAPNEELFQSMDISGAAGRKQRSSSMPLWSENTTRAAAPLVAARSNAIWDDPLNISRRMEKSRPPCNHYERNCTIISPCCGLAFGCRICHDECPVLPMPFAQRPPPNPPPGTPGDQPPSQNSAAGTAVTGSTESTVPQERILNWEAVERAKHKHEKRRSMPLNYDQHAGEETHHEIDRFAIAEIICRLCYTRQSSKTNFCTACDAQFGAYYCNICNLWMSDDESPYHCADCGFCRVGGRENFRHCDDCGMCIDALLFDDHNCKAGKYMSNCPVCQEDLFSSRDASHEMPCGHAIHWHCFKELTTYDTRCPVCKKTAETPEHMAPTWQAMAMGIALQPVPPELARVVTILCNDCEETDENRRWHFLGVRCMHCMSFNTTVERTTLMGRDAASYLDEMDRKDGNCNGTRPMDAS</sequence>
<dbReference type="GO" id="GO:0016567">
    <property type="term" value="P:protein ubiquitination"/>
    <property type="evidence" value="ECO:0007669"/>
    <property type="project" value="TreeGrafter"/>
</dbReference>
<evidence type="ECO:0000259" key="3">
    <source>
        <dbReference type="PROSITE" id="PS50089"/>
    </source>
</evidence>
<feature type="domain" description="CTCHY-type" evidence="5">
    <location>
        <begin position="366"/>
        <end position="429"/>
    </location>
</feature>
<dbReference type="CDD" id="cd16464">
    <property type="entry name" value="RING-H2_Pirh2-like"/>
    <property type="match status" value="1"/>
</dbReference>
<dbReference type="GO" id="GO:0006511">
    <property type="term" value="P:ubiquitin-dependent protein catabolic process"/>
    <property type="evidence" value="ECO:0007669"/>
    <property type="project" value="TreeGrafter"/>
</dbReference>
<comment type="caution">
    <text evidence="6">The sequence shown here is derived from an EMBL/GenBank/DDBJ whole genome shotgun (WGS) entry which is preliminary data.</text>
</comment>
<evidence type="ECO:0000313" key="7">
    <source>
        <dbReference type="Proteomes" id="UP000693970"/>
    </source>
</evidence>
<feature type="region of interest" description="Disordered" evidence="2">
    <location>
        <begin position="259"/>
        <end position="299"/>
    </location>
</feature>
<evidence type="ECO:0000256" key="1">
    <source>
        <dbReference type="PROSITE-ProRule" id="PRU00601"/>
    </source>
</evidence>
<dbReference type="SMART" id="SM00184">
    <property type="entry name" value="RING"/>
    <property type="match status" value="1"/>
</dbReference>
<dbReference type="InterPro" id="IPR008913">
    <property type="entry name" value="Znf_CHY"/>
</dbReference>
<dbReference type="PANTHER" id="PTHR21319">
    <property type="entry name" value="RING FINGER AND CHY ZINC FINGER DOMAIN-CONTAINING PROTEIN 1"/>
    <property type="match status" value="1"/>
</dbReference>
<dbReference type="PROSITE" id="PS51266">
    <property type="entry name" value="ZF_CHY"/>
    <property type="match status" value="1"/>
</dbReference>
<evidence type="ECO:0000256" key="2">
    <source>
        <dbReference type="SAM" id="MobiDB-lite"/>
    </source>
</evidence>
<dbReference type="InterPro" id="IPR001841">
    <property type="entry name" value="Znf_RING"/>
</dbReference>
<gene>
    <name evidence="6" type="ORF">IV203_037267</name>
</gene>
<feature type="region of interest" description="Disordered" evidence="2">
    <location>
        <begin position="68"/>
        <end position="139"/>
    </location>
</feature>
<dbReference type="Proteomes" id="UP000693970">
    <property type="component" value="Unassembled WGS sequence"/>
</dbReference>
<evidence type="ECO:0000259" key="5">
    <source>
        <dbReference type="PROSITE" id="PS51270"/>
    </source>
</evidence>
<protein>
    <submittedName>
        <fullName evidence="6">Zinc-ribbon domain containing protein</fullName>
    </submittedName>
</protein>
<dbReference type="InterPro" id="IPR039512">
    <property type="entry name" value="RCHY1_zinc-ribbon"/>
</dbReference>
<dbReference type="Pfam" id="PF13639">
    <property type="entry name" value="zf-RING_2"/>
    <property type="match status" value="1"/>
</dbReference>
<keyword evidence="1" id="KW-0479">Metal-binding</keyword>
<evidence type="ECO:0000259" key="4">
    <source>
        <dbReference type="PROSITE" id="PS51266"/>
    </source>
</evidence>
<feature type="compositionally biased region" description="Polar residues" evidence="2">
    <location>
        <begin position="109"/>
        <end position="124"/>
    </location>
</feature>
<dbReference type="OrthoDB" id="411372at2759"/>
<feature type="domain" description="CHY-type" evidence="4">
    <location>
        <begin position="218"/>
        <end position="364"/>
    </location>
</feature>
<feature type="region of interest" description="Disordered" evidence="2">
    <location>
        <begin position="1"/>
        <end position="43"/>
    </location>
</feature>
<organism evidence="6 7">
    <name type="scientific">Nitzschia inconspicua</name>
    <dbReference type="NCBI Taxonomy" id="303405"/>
    <lineage>
        <taxon>Eukaryota</taxon>
        <taxon>Sar</taxon>
        <taxon>Stramenopiles</taxon>
        <taxon>Ochrophyta</taxon>
        <taxon>Bacillariophyta</taxon>
        <taxon>Bacillariophyceae</taxon>
        <taxon>Bacillariophycidae</taxon>
        <taxon>Bacillariales</taxon>
        <taxon>Bacillariaceae</taxon>
        <taxon>Nitzschia</taxon>
    </lineage>
</organism>
<accession>A0A9K3LLK8</accession>
<keyword evidence="7" id="KW-1185">Reference proteome</keyword>
<dbReference type="PROSITE" id="PS50089">
    <property type="entry name" value="ZF_RING_2"/>
    <property type="match status" value="1"/>
</dbReference>
<feature type="compositionally biased region" description="Polar residues" evidence="2">
    <location>
        <begin position="278"/>
        <end position="296"/>
    </location>
</feature>
<evidence type="ECO:0000313" key="6">
    <source>
        <dbReference type="EMBL" id="KAG7364065.1"/>
    </source>
</evidence>
<feature type="compositionally biased region" description="Pro residues" evidence="2">
    <location>
        <begin position="261"/>
        <end position="275"/>
    </location>
</feature>
<feature type="compositionally biased region" description="Polar residues" evidence="2">
    <location>
        <begin position="26"/>
        <end position="40"/>
    </location>
</feature>
<dbReference type="GO" id="GO:0061630">
    <property type="term" value="F:ubiquitin protein ligase activity"/>
    <property type="evidence" value="ECO:0007669"/>
    <property type="project" value="TreeGrafter"/>
</dbReference>
<dbReference type="InterPro" id="IPR017921">
    <property type="entry name" value="Znf_CTCHY"/>
</dbReference>
<reference evidence="6" key="1">
    <citation type="journal article" date="2021" name="Sci. Rep.">
        <title>Diploid genomic architecture of Nitzschia inconspicua, an elite biomass production diatom.</title>
        <authorList>
            <person name="Oliver A."/>
            <person name="Podell S."/>
            <person name="Pinowska A."/>
            <person name="Traller J.C."/>
            <person name="Smith S.R."/>
            <person name="McClure R."/>
            <person name="Beliaev A."/>
            <person name="Bohutskyi P."/>
            <person name="Hill E.A."/>
            <person name="Rabines A."/>
            <person name="Zheng H."/>
            <person name="Allen L.Z."/>
            <person name="Kuo A."/>
            <person name="Grigoriev I.V."/>
            <person name="Allen A.E."/>
            <person name="Hazlebeck D."/>
            <person name="Allen E.E."/>
        </authorList>
    </citation>
    <scope>NUCLEOTIDE SEQUENCE</scope>
    <source>
        <strain evidence="6">Hildebrandi</strain>
    </source>
</reference>